<evidence type="ECO:0000313" key="3">
    <source>
        <dbReference type="Proteomes" id="UP000317178"/>
    </source>
</evidence>
<keyword evidence="1" id="KW-1133">Transmembrane helix</keyword>
<keyword evidence="3" id="KW-1185">Reference proteome</keyword>
<sequence length="121" mass="14668">MDNIDWRIVLAIAIRIIAISYMVVILYLQWKHKNWYAARTSHSGACLILFAICSFIVTIVCSEYRSELLTRIVSYICFFLIPFQIRWIWDIRWITVTITSICVWVWLEFFYLPFLWRLIYS</sequence>
<accession>A0A518CKA2</accession>
<dbReference type="AlphaFoldDB" id="A0A518CKA2"/>
<gene>
    <name evidence="2" type="ORF">Pla110_13580</name>
</gene>
<feature type="transmembrane region" description="Helical" evidence="1">
    <location>
        <begin position="91"/>
        <end position="116"/>
    </location>
</feature>
<protein>
    <submittedName>
        <fullName evidence="2">Uncharacterized protein</fullName>
    </submittedName>
</protein>
<evidence type="ECO:0000313" key="2">
    <source>
        <dbReference type="EMBL" id="QDU79647.1"/>
    </source>
</evidence>
<feature type="transmembrane region" description="Helical" evidence="1">
    <location>
        <begin position="12"/>
        <end position="30"/>
    </location>
</feature>
<keyword evidence="1" id="KW-0812">Transmembrane</keyword>
<proteinExistence type="predicted"/>
<keyword evidence="1" id="KW-0472">Membrane</keyword>
<dbReference type="EMBL" id="CP036281">
    <property type="protein sequence ID" value="QDU79647.1"/>
    <property type="molecule type" value="Genomic_DNA"/>
</dbReference>
<dbReference type="KEGG" id="plon:Pla110_13580"/>
<name>A0A518CKA2_9PLAN</name>
<feature type="transmembrane region" description="Helical" evidence="1">
    <location>
        <begin position="42"/>
        <end position="61"/>
    </location>
</feature>
<organism evidence="2 3">
    <name type="scientific">Polystyrenella longa</name>
    <dbReference type="NCBI Taxonomy" id="2528007"/>
    <lineage>
        <taxon>Bacteria</taxon>
        <taxon>Pseudomonadati</taxon>
        <taxon>Planctomycetota</taxon>
        <taxon>Planctomycetia</taxon>
        <taxon>Planctomycetales</taxon>
        <taxon>Planctomycetaceae</taxon>
        <taxon>Polystyrenella</taxon>
    </lineage>
</organism>
<feature type="transmembrane region" description="Helical" evidence="1">
    <location>
        <begin position="68"/>
        <end position="85"/>
    </location>
</feature>
<evidence type="ECO:0000256" key="1">
    <source>
        <dbReference type="SAM" id="Phobius"/>
    </source>
</evidence>
<dbReference type="Proteomes" id="UP000317178">
    <property type="component" value="Chromosome"/>
</dbReference>
<reference evidence="2 3" key="1">
    <citation type="submission" date="2019-02" db="EMBL/GenBank/DDBJ databases">
        <title>Deep-cultivation of Planctomycetes and their phenomic and genomic characterization uncovers novel biology.</title>
        <authorList>
            <person name="Wiegand S."/>
            <person name="Jogler M."/>
            <person name="Boedeker C."/>
            <person name="Pinto D."/>
            <person name="Vollmers J."/>
            <person name="Rivas-Marin E."/>
            <person name="Kohn T."/>
            <person name="Peeters S.H."/>
            <person name="Heuer A."/>
            <person name="Rast P."/>
            <person name="Oberbeckmann S."/>
            <person name="Bunk B."/>
            <person name="Jeske O."/>
            <person name="Meyerdierks A."/>
            <person name="Storesund J.E."/>
            <person name="Kallscheuer N."/>
            <person name="Luecker S."/>
            <person name="Lage O.M."/>
            <person name="Pohl T."/>
            <person name="Merkel B.J."/>
            <person name="Hornburger P."/>
            <person name="Mueller R.-W."/>
            <person name="Bruemmer F."/>
            <person name="Labrenz M."/>
            <person name="Spormann A.M."/>
            <person name="Op den Camp H."/>
            <person name="Overmann J."/>
            <person name="Amann R."/>
            <person name="Jetten M.S.M."/>
            <person name="Mascher T."/>
            <person name="Medema M.H."/>
            <person name="Devos D.P."/>
            <person name="Kaster A.-K."/>
            <person name="Ovreas L."/>
            <person name="Rohde M."/>
            <person name="Galperin M.Y."/>
            <person name="Jogler C."/>
        </authorList>
    </citation>
    <scope>NUCLEOTIDE SEQUENCE [LARGE SCALE GENOMIC DNA]</scope>
    <source>
        <strain evidence="2 3">Pla110</strain>
    </source>
</reference>